<dbReference type="InterPro" id="IPR025505">
    <property type="entry name" value="FHIPEP_CS"/>
</dbReference>
<keyword evidence="7" id="KW-0653">Protein transport</keyword>
<evidence type="ECO:0000256" key="8">
    <source>
        <dbReference type="SAM" id="MobiDB-lite"/>
    </source>
</evidence>
<feature type="transmembrane region" description="Helical" evidence="7">
    <location>
        <begin position="277"/>
        <end position="292"/>
    </location>
</feature>
<evidence type="ECO:0000313" key="9">
    <source>
        <dbReference type="EMBL" id="CAA9516782.1"/>
    </source>
</evidence>
<dbReference type="InterPro" id="IPR006301">
    <property type="entry name" value="FlhA"/>
</dbReference>
<feature type="compositionally biased region" description="Low complexity" evidence="8">
    <location>
        <begin position="331"/>
        <end position="340"/>
    </location>
</feature>
<feature type="transmembrane region" description="Helical" evidence="7">
    <location>
        <begin position="237"/>
        <end position="256"/>
    </location>
</feature>
<keyword evidence="9" id="KW-0282">Flagellum</keyword>
<protein>
    <recommendedName>
        <fullName evidence="7">Flagellar biosynthesis protein FlhA</fullName>
    </recommendedName>
</protein>
<keyword evidence="7" id="KW-1005">Bacterial flagellum biogenesis</keyword>
<evidence type="ECO:0000256" key="5">
    <source>
        <dbReference type="ARBA" id="ARBA00022989"/>
    </source>
</evidence>
<evidence type="ECO:0000256" key="2">
    <source>
        <dbReference type="ARBA" id="ARBA00008835"/>
    </source>
</evidence>
<comment type="function">
    <text evidence="7">Required for formation of the rod structure of the flagellar apparatus. Together with FliI and FliH, may constitute the export apparatus of flagellin.</text>
</comment>
<dbReference type="Pfam" id="PF00771">
    <property type="entry name" value="FHIPEP"/>
    <property type="match status" value="1"/>
</dbReference>
<evidence type="ECO:0000256" key="6">
    <source>
        <dbReference type="ARBA" id="ARBA00023136"/>
    </source>
</evidence>
<dbReference type="PIRSF" id="PIRSF005419">
    <property type="entry name" value="FlhA"/>
    <property type="match status" value="1"/>
</dbReference>
<dbReference type="PANTHER" id="PTHR30161">
    <property type="entry name" value="FLAGELLAR EXPORT PROTEIN, MEMBRANE FLHA SUBUNIT-RELATED"/>
    <property type="match status" value="1"/>
</dbReference>
<dbReference type="Gene3D" id="3.40.30.60">
    <property type="entry name" value="FHIPEP family, domain 1"/>
    <property type="match status" value="1"/>
</dbReference>
<keyword evidence="6 7" id="KW-0472">Membrane</keyword>
<comment type="similarity">
    <text evidence="2 7">Belongs to the FHIPEP (flagella/HR/invasion proteins export pore) family.</text>
</comment>
<feature type="transmembrane region" description="Helical" evidence="7">
    <location>
        <begin position="101"/>
        <end position="127"/>
    </location>
</feature>
<keyword evidence="5 7" id="KW-1133">Transmembrane helix</keyword>
<dbReference type="PANTHER" id="PTHR30161:SF1">
    <property type="entry name" value="FLAGELLAR BIOSYNTHESIS PROTEIN FLHA-RELATED"/>
    <property type="match status" value="1"/>
</dbReference>
<dbReference type="PRINTS" id="PR00949">
    <property type="entry name" value="TYPE3IMAPROT"/>
</dbReference>
<feature type="transmembrane region" description="Helical" evidence="7">
    <location>
        <begin position="69"/>
        <end position="89"/>
    </location>
</feature>
<keyword evidence="9" id="KW-0969">Cilium</keyword>
<organism evidence="9">
    <name type="scientific">uncultured Solirubrobacteraceae bacterium</name>
    <dbReference type="NCBI Taxonomy" id="1162706"/>
    <lineage>
        <taxon>Bacteria</taxon>
        <taxon>Bacillati</taxon>
        <taxon>Actinomycetota</taxon>
        <taxon>Thermoleophilia</taxon>
        <taxon>Solirubrobacterales</taxon>
        <taxon>Solirubrobacteraceae</taxon>
        <taxon>environmental samples</taxon>
    </lineage>
</organism>
<sequence>MRPLMSQLGRYADLMAAGAVVMVVVMMIVPLPPLLLDIAITFNIAIALAIVTATLYVPRALDFSSFPSLLLLTTLFRLAINVSVTRLILLEGDAGHVVEAFGTFVVGGNVVVGLIVFLILIVIQFVVITNGAGRVAEVGARFTLDAMPGKQMAIDADLNTGQITDEEARKRRAEVAQEADFYGAMDGASKFVKGDAIAAVLITLINLIGGIIVGVMQQGMAFGEAAQHFSLLTVGDGLAAQIPALLVSVATGILVTRSASEKDLGNDIGGQILEQRRAPLVAGVVICCFALVPGLPKLPFIMIGAAFFAVGWTLRNEPSRAEREELDRQQAASAAAAPAGELPPPRDAAIDALSLDPLELAIGFGLVPLVEQGGGGSLLPRVGTIRRQIASELGMVIPPVRIRDDVSLDSHEYVMRVRGVEVARGGVMAGHHLAMDPGDAMGQLAGVPTTEPAFGLPAVWVLDASRAEAEALGWTVVDSESVLVTHLTETIRAHAAELLTRQETRELLDQLKEHNAAVVEEVVPDVLSVGEIQRVLQGLLREGVSIRDLGAIVEGVGDKARLTRDPAMLAEYARQALGRTIVAPYLDSESALRAITLDPALEQEVAEGLVQTADGEFLALDPARAQALLEACAQQVDHALMLGGRPVLLCSARVRRHLRRLCEQRLPQMAVCSYNEIPAGVAVEAVGVVGGVSPDMGALAGMA</sequence>
<dbReference type="GO" id="GO:0009306">
    <property type="term" value="P:protein secretion"/>
    <property type="evidence" value="ECO:0007669"/>
    <property type="project" value="InterPro"/>
</dbReference>
<accession>A0A6J4T9M2</accession>
<dbReference type="InterPro" id="IPR042196">
    <property type="entry name" value="FHIPEP_4"/>
</dbReference>
<dbReference type="GO" id="GO:0044780">
    <property type="term" value="P:bacterial-type flagellum assembly"/>
    <property type="evidence" value="ECO:0007669"/>
    <property type="project" value="InterPro"/>
</dbReference>
<dbReference type="GO" id="GO:0005886">
    <property type="term" value="C:plasma membrane"/>
    <property type="evidence" value="ECO:0007669"/>
    <property type="project" value="UniProtKB-SubCell"/>
</dbReference>
<keyword evidence="4 7" id="KW-0812">Transmembrane</keyword>
<feature type="transmembrane region" description="Helical" evidence="7">
    <location>
        <begin position="196"/>
        <end position="217"/>
    </location>
</feature>
<keyword evidence="9" id="KW-0966">Cell projection</keyword>
<dbReference type="Gene3D" id="1.10.8.540">
    <property type="entry name" value="FHIPEP family, domain 3"/>
    <property type="match status" value="1"/>
</dbReference>
<dbReference type="NCBIfam" id="TIGR01398">
    <property type="entry name" value="FlhA"/>
    <property type="match status" value="1"/>
</dbReference>
<name>A0A6J4T9M2_9ACTN</name>
<dbReference type="InterPro" id="IPR042194">
    <property type="entry name" value="FHIPEP_1"/>
</dbReference>
<evidence type="ECO:0000256" key="1">
    <source>
        <dbReference type="ARBA" id="ARBA00004651"/>
    </source>
</evidence>
<feature type="transmembrane region" description="Helical" evidence="7">
    <location>
        <begin position="38"/>
        <end position="57"/>
    </location>
</feature>
<evidence type="ECO:0000256" key="4">
    <source>
        <dbReference type="ARBA" id="ARBA00022692"/>
    </source>
</evidence>
<dbReference type="Gene3D" id="3.40.50.12790">
    <property type="entry name" value="FHIPEP family, domain 4"/>
    <property type="match status" value="1"/>
</dbReference>
<proteinExistence type="inferred from homology"/>
<comment type="subcellular location">
    <subcellularLocation>
        <location evidence="1 7">Cell membrane</location>
        <topology evidence="1 7">Multi-pass membrane protein</topology>
    </subcellularLocation>
</comment>
<evidence type="ECO:0000256" key="7">
    <source>
        <dbReference type="RuleBase" id="RU364093"/>
    </source>
</evidence>
<feature type="transmembrane region" description="Helical" evidence="7">
    <location>
        <begin position="12"/>
        <end position="32"/>
    </location>
</feature>
<dbReference type="InterPro" id="IPR001712">
    <property type="entry name" value="T3SS_FHIPEP"/>
</dbReference>
<feature type="region of interest" description="Disordered" evidence="8">
    <location>
        <begin position="321"/>
        <end position="344"/>
    </location>
</feature>
<dbReference type="EMBL" id="CADCVP010000310">
    <property type="protein sequence ID" value="CAA9516782.1"/>
    <property type="molecule type" value="Genomic_DNA"/>
</dbReference>
<keyword evidence="7" id="KW-1006">Bacterial flagellum protein export</keyword>
<keyword evidence="3 7" id="KW-1003">Cell membrane</keyword>
<evidence type="ECO:0000256" key="3">
    <source>
        <dbReference type="ARBA" id="ARBA00022475"/>
    </source>
</evidence>
<gene>
    <name evidence="7" type="primary">flhA</name>
    <name evidence="9" type="ORF">AVDCRST_MAG69-2817</name>
</gene>
<dbReference type="AlphaFoldDB" id="A0A6J4T9M2"/>
<reference evidence="9" key="1">
    <citation type="submission" date="2020-02" db="EMBL/GenBank/DDBJ databases">
        <authorList>
            <person name="Meier V. D."/>
        </authorList>
    </citation>
    <scope>NUCLEOTIDE SEQUENCE</scope>
    <source>
        <strain evidence="9">AVDCRST_MAG69</strain>
    </source>
</reference>
<dbReference type="PROSITE" id="PS00994">
    <property type="entry name" value="FHIPEP"/>
    <property type="match status" value="1"/>
</dbReference>
<dbReference type="InterPro" id="IPR042193">
    <property type="entry name" value="FHIPEP_3"/>
</dbReference>
<keyword evidence="7" id="KW-0813">Transport</keyword>